<reference evidence="2 3" key="1">
    <citation type="submission" date="2018-02" db="EMBL/GenBank/DDBJ databases">
        <title>Comparative genomes isolates from brazilian mangrove.</title>
        <authorList>
            <person name="Araujo J.E."/>
            <person name="Taketani R.G."/>
            <person name="Silva M.C.P."/>
            <person name="Loureco M.V."/>
            <person name="Andreote F.D."/>
        </authorList>
    </citation>
    <scope>NUCLEOTIDE SEQUENCE [LARGE SCALE GENOMIC DNA]</scope>
    <source>
        <strain evidence="2 3">NAP PRIS-MGV</strain>
    </source>
</reference>
<accession>A0A2S8F4V1</accession>
<evidence type="ECO:0000313" key="2">
    <source>
        <dbReference type="EMBL" id="PQO27186.1"/>
    </source>
</evidence>
<dbReference type="AlphaFoldDB" id="A0A2S8F4V1"/>
<comment type="caution">
    <text evidence="2">The sequence shown here is derived from an EMBL/GenBank/DDBJ whole genome shotgun (WGS) entry which is preliminary data.</text>
</comment>
<evidence type="ECO:0000313" key="3">
    <source>
        <dbReference type="Proteomes" id="UP000239388"/>
    </source>
</evidence>
<dbReference type="EMBL" id="PUIB01000028">
    <property type="protein sequence ID" value="PQO27186.1"/>
    <property type="molecule type" value="Genomic_DNA"/>
</dbReference>
<dbReference type="Proteomes" id="UP000239388">
    <property type="component" value="Unassembled WGS sequence"/>
</dbReference>
<gene>
    <name evidence="2" type="ORF">C5Y98_28490</name>
</gene>
<keyword evidence="1" id="KW-0472">Membrane</keyword>
<name>A0A2S8F4V1_9BACT</name>
<evidence type="ECO:0000256" key="1">
    <source>
        <dbReference type="SAM" id="Phobius"/>
    </source>
</evidence>
<sequence length="113" mass="12144">MPLPRQQDPDPWTTPQPINSPASSWLTELGLLGPLGCAGGAILVFLFAKLGLVGPRVIFSLVILLTLIATACCATDRRRQNQPMLQAMFVAGCLMLLVQGLLLLDFLSVPSSR</sequence>
<proteinExistence type="predicted"/>
<protein>
    <submittedName>
        <fullName evidence="2">Uncharacterized protein</fullName>
    </submittedName>
</protein>
<keyword evidence="1" id="KW-0812">Transmembrane</keyword>
<feature type="transmembrane region" description="Helical" evidence="1">
    <location>
        <begin position="87"/>
        <end position="107"/>
    </location>
</feature>
<organism evidence="2 3">
    <name type="scientific">Blastopirellula marina</name>
    <dbReference type="NCBI Taxonomy" id="124"/>
    <lineage>
        <taxon>Bacteria</taxon>
        <taxon>Pseudomonadati</taxon>
        <taxon>Planctomycetota</taxon>
        <taxon>Planctomycetia</taxon>
        <taxon>Pirellulales</taxon>
        <taxon>Pirellulaceae</taxon>
        <taxon>Blastopirellula</taxon>
    </lineage>
</organism>
<feature type="transmembrane region" description="Helical" evidence="1">
    <location>
        <begin position="57"/>
        <end position="75"/>
    </location>
</feature>
<feature type="transmembrane region" description="Helical" evidence="1">
    <location>
        <begin position="29"/>
        <end position="51"/>
    </location>
</feature>
<keyword evidence="1" id="KW-1133">Transmembrane helix</keyword>